<feature type="region of interest" description="Disordered" evidence="1">
    <location>
        <begin position="171"/>
        <end position="190"/>
    </location>
</feature>
<feature type="compositionally biased region" description="Low complexity" evidence="1">
    <location>
        <begin position="114"/>
        <end position="125"/>
    </location>
</feature>
<reference evidence="3" key="1">
    <citation type="submission" date="2025-08" db="UniProtKB">
        <authorList>
            <consortium name="RefSeq"/>
        </authorList>
    </citation>
    <scope>IDENTIFICATION</scope>
    <source>
        <tissue evidence="3">Epidermis and Blubber</tissue>
    </source>
</reference>
<sequence length="220" mass="23857">MERPGARAWWCRHCLCPTPPRRAARCLRPAVRAGPGGCRRRGLPVQRARQEPVHRGRAAGARGRPPPRAGRGPLGPPERPHIAPERPQPRRRPGGRARRRRPSPPASRPPPPAGAAAPAGSPAPAGAAAQAASWYLNHSGDLNHLSGHTFAAQQQTFPNVREMFNSHRLGIENSTLGEPPRPGSRESARASLSPLRSCRAINIIFKVEFTGSFLILPDHF</sequence>
<dbReference type="KEGG" id="bmus:118880970"/>
<feature type="region of interest" description="Disordered" evidence="1">
    <location>
        <begin position="31"/>
        <end position="125"/>
    </location>
</feature>
<feature type="compositionally biased region" description="Pro residues" evidence="1">
    <location>
        <begin position="103"/>
        <end position="113"/>
    </location>
</feature>
<dbReference type="OrthoDB" id="9685918at2759"/>
<dbReference type="GeneID" id="118880970"/>
<keyword evidence="2" id="KW-1185">Reference proteome</keyword>
<dbReference type="AlphaFoldDB" id="A0A8B8V8D8"/>
<gene>
    <name evidence="3" type="primary">LOC118880970</name>
</gene>
<dbReference type="RefSeq" id="XP_036681113.1">
    <property type="nucleotide sequence ID" value="XM_036825218.1"/>
</dbReference>
<evidence type="ECO:0000313" key="2">
    <source>
        <dbReference type="Proteomes" id="UP000694857"/>
    </source>
</evidence>
<name>A0A8B8V8D8_BALMU</name>
<protein>
    <submittedName>
        <fullName evidence="3">Forkhead box protein C2-like</fullName>
    </submittedName>
</protein>
<evidence type="ECO:0000313" key="3">
    <source>
        <dbReference type="RefSeq" id="XP_036681113.1"/>
    </source>
</evidence>
<evidence type="ECO:0000256" key="1">
    <source>
        <dbReference type="SAM" id="MobiDB-lite"/>
    </source>
</evidence>
<proteinExistence type="predicted"/>
<organism evidence="2 3">
    <name type="scientific">Balaenoptera musculus</name>
    <name type="common">Blue whale</name>
    <dbReference type="NCBI Taxonomy" id="9771"/>
    <lineage>
        <taxon>Eukaryota</taxon>
        <taxon>Metazoa</taxon>
        <taxon>Chordata</taxon>
        <taxon>Craniata</taxon>
        <taxon>Vertebrata</taxon>
        <taxon>Euteleostomi</taxon>
        <taxon>Mammalia</taxon>
        <taxon>Eutheria</taxon>
        <taxon>Laurasiatheria</taxon>
        <taxon>Artiodactyla</taxon>
        <taxon>Whippomorpha</taxon>
        <taxon>Cetacea</taxon>
        <taxon>Mysticeti</taxon>
        <taxon>Balaenopteridae</taxon>
        <taxon>Balaenoptera</taxon>
    </lineage>
</organism>
<feature type="compositionally biased region" description="Basic and acidic residues" evidence="1">
    <location>
        <begin position="78"/>
        <end position="88"/>
    </location>
</feature>
<accession>A0A8B8V8D8</accession>
<feature type="compositionally biased region" description="Basic residues" evidence="1">
    <location>
        <begin position="89"/>
        <end position="102"/>
    </location>
</feature>
<dbReference type="Proteomes" id="UP000694857">
    <property type="component" value="Chromosome 15"/>
</dbReference>